<evidence type="ECO:0000256" key="3">
    <source>
        <dbReference type="ARBA" id="ARBA00022729"/>
    </source>
</evidence>
<feature type="domain" description="Solute-binding protein family 5" evidence="5">
    <location>
        <begin position="309"/>
        <end position="519"/>
    </location>
</feature>
<reference evidence="6 7" key="1">
    <citation type="submission" date="2023-07" db="EMBL/GenBank/DDBJ databases">
        <title>Genomic Encyclopedia of Type Strains, Phase IV (KMG-IV): sequencing the most valuable type-strain genomes for metagenomic binning, comparative biology and taxonomic classification.</title>
        <authorList>
            <person name="Goeker M."/>
        </authorList>
    </citation>
    <scope>NUCLEOTIDE SEQUENCE [LARGE SCALE GENOMIC DNA]</scope>
    <source>
        <strain evidence="6 7">DSM 1400</strain>
    </source>
</reference>
<gene>
    <name evidence="6" type="ORF">QOZ93_002410</name>
</gene>
<dbReference type="InterPro" id="IPR000914">
    <property type="entry name" value="SBP_5_dom"/>
</dbReference>
<keyword evidence="2" id="KW-0813">Transport</keyword>
<evidence type="ECO:0000259" key="5">
    <source>
        <dbReference type="Pfam" id="PF00496"/>
    </source>
</evidence>
<protein>
    <submittedName>
        <fullName evidence="6">Peptide/nickel transport system substrate-binding protein</fullName>
    </submittedName>
</protein>
<evidence type="ECO:0000256" key="1">
    <source>
        <dbReference type="ARBA" id="ARBA00005695"/>
    </source>
</evidence>
<dbReference type="Proteomes" id="UP001224418">
    <property type="component" value="Unassembled WGS sequence"/>
</dbReference>
<dbReference type="SUPFAM" id="SSF53850">
    <property type="entry name" value="Periplasmic binding protein-like II"/>
    <property type="match status" value="2"/>
</dbReference>
<dbReference type="PIRSF" id="PIRSF002741">
    <property type="entry name" value="MppA"/>
    <property type="match status" value="1"/>
</dbReference>
<keyword evidence="7" id="KW-1185">Reference proteome</keyword>
<comment type="caution">
    <text evidence="6">The sequence shown here is derived from an EMBL/GenBank/DDBJ whole genome shotgun (WGS) entry which is preliminary data.</text>
</comment>
<feature type="signal peptide" evidence="4">
    <location>
        <begin position="1"/>
        <end position="22"/>
    </location>
</feature>
<dbReference type="RefSeq" id="WP_307356735.1">
    <property type="nucleotide sequence ID" value="NZ_BAAACJ010000042.1"/>
</dbReference>
<evidence type="ECO:0000256" key="4">
    <source>
        <dbReference type="SAM" id="SignalP"/>
    </source>
</evidence>
<dbReference type="Gene3D" id="3.90.76.10">
    <property type="entry name" value="Dipeptide-binding Protein, Domain 1"/>
    <property type="match status" value="1"/>
</dbReference>
<dbReference type="Gene3D" id="3.10.105.10">
    <property type="entry name" value="Dipeptide-binding Protein, Domain 3"/>
    <property type="match status" value="1"/>
</dbReference>
<feature type="domain" description="Solute-binding protein family 5" evidence="5">
    <location>
        <begin position="78"/>
        <end position="257"/>
    </location>
</feature>
<organism evidence="6 7">
    <name type="scientific">Hathewaya limosa</name>
    <name type="common">Clostridium limosum</name>
    <dbReference type="NCBI Taxonomy" id="1536"/>
    <lineage>
        <taxon>Bacteria</taxon>
        <taxon>Bacillati</taxon>
        <taxon>Bacillota</taxon>
        <taxon>Clostridia</taxon>
        <taxon>Eubacteriales</taxon>
        <taxon>Clostridiaceae</taxon>
        <taxon>Hathewaya</taxon>
    </lineage>
</organism>
<dbReference type="Gene3D" id="3.40.190.10">
    <property type="entry name" value="Periplasmic binding protein-like II"/>
    <property type="match status" value="2"/>
</dbReference>
<comment type="similarity">
    <text evidence="1">Belongs to the bacterial solute-binding protein 5 family.</text>
</comment>
<dbReference type="PANTHER" id="PTHR30290:SF9">
    <property type="entry name" value="OLIGOPEPTIDE-BINDING PROTEIN APPA"/>
    <property type="match status" value="1"/>
</dbReference>
<feature type="chain" id="PRO_5045606256" evidence="4">
    <location>
        <begin position="23"/>
        <end position="605"/>
    </location>
</feature>
<dbReference type="PANTHER" id="PTHR30290">
    <property type="entry name" value="PERIPLASMIC BINDING COMPONENT OF ABC TRANSPORTER"/>
    <property type="match status" value="1"/>
</dbReference>
<proteinExistence type="inferred from homology"/>
<dbReference type="Pfam" id="PF00496">
    <property type="entry name" value="SBP_bac_5"/>
    <property type="match status" value="2"/>
</dbReference>
<name>A0ABU0JU84_HATLI</name>
<evidence type="ECO:0000256" key="2">
    <source>
        <dbReference type="ARBA" id="ARBA00022448"/>
    </source>
</evidence>
<dbReference type="InterPro" id="IPR039424">
    <property type="entry name" value="SBP_5"/>
</dbReference>
<evidence type="ECO:0000313" key="7">
    <source>
        <dbReference type="Proteomes" id="UP001224418"/>
    </source>
</evidence>
<sequence>MNKKKSIVMLIMVCFFLSNLTACIEKKDGINHGDRDNLIYNLEQMPKDLTMVHNNKIREKDLLFAVFEGLVKEEEGSIEPAIAEDWLISNDRIQYDFKIRKDAKWSNGENITAMDFQEFFKWILKEGKDNYFIKELKCIYGVEEYMKGKSNFDNVAIKAKENNILEIRLNYPCSYFLNILSQPLLTLREKNFYTDNYKTNFNKVNYSGPFEIYDVKDNKQITIKGNSHYWDKNSVKSKKIAFVTINESEDALVQFESYLSKLNYEELNEKDNKHKIFNFIKKVKGKEEKNIRGNTSVKKQDYKKILSNIDLMVNPPRNEVGRLSQQNFIKTYGSFRTLDLIFNVAPNNIGRDLNFRKAIKSTLSNKIVRDLLDNKTTETSNSIIPSSTSNGKGGELGDRNYFSFNPNLIEAKQYLKKVNFNNITLKEEKKDIKSNKNGSVIGNIDKNNITLIYEGKTFDRLLGKNIKEELEKSLGLNVETKEYNENEFLNAIKDGNYSVALVNFQGSIDNPICFLNQWQIGNFASEVSGYKNPSFDQEVNSAKTENDLNLKYSNIEKAEKTLSSDVPVIPIFNFNTVLCKREYVHGIYVTKSGNIRFNKAYKDKI</sequence>
<evidence type="ECO:0000313" key="6">
    <source>
        <dbReference type="EMBL" id="MDQ0480661.1"/>
    </source>
</evidence>
<keyword evidence="3 4" id="KW-0732">Signal</keyword>
<dbReference type="InterPro" id="IPR030678">
    <property type="entry name" value="Peptide/Ni-bd"/>
</dbReference>
<accession>A0ABU0JU84</accession>
<dbReference type="EMBL" id="JAUSWN010000024">
    <property type="protein sequence ID" value="MDQ0480661.1"/>
    <property type="molecule type" value="Genomic_DNA"/>
</dbReference>